<keyword evidence="1" id="KW-0812">Transmembrane</keyword>
<sequence length="118" mass="12752">MQILYLSLCIAGTVLPLSQFIPWLCAHGLDVPLLLQQATSSPLSAFAWSDVLVSGITVAVLIVVEGRRLAMPRLWLPVCCLVVGPSLALPLFLLLRHRHLAAVGSAEKEPCKQCQNPS</sequence>
<evidence type="ECO:0000313" key="3">
    <source>
        <dbReference type="Proteomes" id="UP000515240"/>
    </source>
</evidence>
<dbReference type="AlphaFoldDB" id="A0A7G5EK68"/>
<organism evidence="2 3">
    <name type="scientific">Comamonas piscis</name>
    <dbReference type="NCBI Taxonomy" id="1562974"/>
    <lineage>
        <taxon>Bacteria</taxon>
        <taxon>Pseudomonadati</taxon>
        <taxon>Pseudomonadota</taxon>
        <taxon>Betaproteobacteria</taxon>
        <taxon>Burkholderiales</taxon>
        <taxon>Comamonadaceae</taxon>
        <taxon>Comamonas</taxon>
    </lineage>
</organism>
<keyword evidence="1" id="KW-0472">Membrane</keyword>
<dbReference type="Pfam" id="PF11196">
    <property type="entry name" value="DUF2834"/>
    <property type="match status" value="1"/>
</dbReference>
<dbReference type="KEGG" id="cpis:HS961_16985"/>
<dbReference type="EMBL" id="CP058554">
    <property type="protein sequence ID" value="QMV74393.1"/>
    <property type="molecule type" value="Genomic_DNA"/>
</dbReference>
<keyword evidence="1" id="KW-1133">Transmembrane helix</keyword>
<dbReference type="InterPro" id="IPR021362">
    <property type="entry name" value="DUF2834"/>
</dbReference>
<feature type="transmembrane region" description="Helical" evidence="1">
    <location>
        <begin position="75"/>
        <end position="95"/>
    </location>
</feature>
<keyword evidence="3" id="KW-1185">Reference proteome</keyword>
<name>A0A7G5EK68_9BURK</name>
<protein>
    <submittedName>
        <fullName evidence="2">DUF2834 domain-containing protein</fullName>
    </submittedName>
</protein>
<gene>
    <name evidence="2" type="ORF">HS961_16985</name>
</gene>
<accession>A0A7G5EK68</accession>
<reference evidence="2 3" key="1">
    <citation type="journal article" date="2020" name="G3 (Bethesda)">
        <title>CeMbio - The Caenorhabditis elegans Microbiome Resource.</title>
        <authorList>
            <person name="Dirksen P."/>
            <person name="Assie A."/>
            <person name="Zimmermann J."/>
            <person name="Zhang F."/>
            <person name="Tietje A.M."/>
            <person name="Marsh S.A."/>
            <person name="Felix M.A."/>
            <person name="Shapira M."/>
            <person name="Kaleta C."/>
            <person name="Schulenburg H."/>
            <person name="Samuel B."/>
        </authorList>
    </citation>
    <scope>NUCLEOTIDE SEQUENCE [LARGE SCALE GENOMIC DNA]</scope>
    <source>
        <strain evidence="2 3">BIGb0172</strain>
    </source>
</reference>
<feature type="transmembrane region" description="Helical" evidence="1">
    <location>
        <begin position="44"/>
        <end position="63"/>
    </location>
</feature>
<evidence type="ECO:0000256" key="1">
    <source>
        <dbReference type="SAM" id="Phobius"/>
    </source>
</evidence>
<evidence type="ECO:0000313" key="2">
    <source>
        <dbReference type="EMBL" id="QMV74393.1"/>
    </source>
</evidence>
<proteinExistence type="predicted"/>
<dbReference type="Proteomes" id="UP000515240">
    <property type="component" value="Chromosome"/>
</dbReference>
<dbReference type="RefSeq" id="WP_182324012.1">
    <property type="nucleotide sequence ID" value="NZ_CP058554.1"/>
</dbReference>